<dbReference type="Pfam" id="PF05406">
    <property type="entry name" value="WGR"/>
    <property type="match status" value="1"/>
</dbReference>
<dbReference type="InterPro" id="IPR050836">
    <property type="entry name" value="SDS22/Internalin_LRR"/>
</dbReference>
<name>N1W9W8_9LEPT</name>
<evidence type="ECO:0000313" key="5">
    <source>
        <dbReference type="Proteomes" id="UP000012313"/>
    </source>
</evidence>
<dbReference type="Gene3D" id="2.20.140.10">
    <property type="entry name" value="WGR domain"/>
    <property type="match status" value="1"/>
</dbReference>
<dbReference type="SUPFAM" id="SSF52058">
    <property type="entry name" value="L domain-like"/>
    <property type="match status" value="1"/>
</dbReference>
<comment type="caution">
    <text evidence="4">The sequence shown here is derived from an EMBL/GenBank/DDBJ whole genome shotgun (WGS) entry which is preliminary data.</text>
</comment>
<accession>N1W9W8</accession>
<evidence type="ECO:0000256" key="1">
    <source>
        <dbReference type="ARBA" id="ARBA00022614"/>
    </source>
</evidence>
<dbReference type="InterPro" id="IPR008893">
    <property type="entry name" value="WGR_domain"/>
</dbReference>
<keyword evidence="5" id="KW-1185">Reference proteome</keyword>
<protein>
    <submittedName>
        <fullName evidence="4">Leucine rich repeat protein</fullName>
    </submittedName>
</protein>
<dbReference type="STRING" id="1218598.LEP1GSC060_3254"/>
<dbReference type="EMBL" id="AOHC02000041">
    <property type="protein sequence ID" value="EMY77006.1"/>
    <property type="molecule type" value="Genomic_DNA"/>
</dbReference>
<gene>
    <name evidence="4" type="ORF">LEP1GSC060_3254</name>
</gene>
<organism evidence="4 5">
    <name type="scientific">Leptospira weilii serovar Ranarum str. ICFT</name>
    <dbReference type="NCBI Taxonomy" id="1218598"/>
    <lineage>
        <taxon>Bacteria</taxon>
        <taxon>Pseudomonadati</taxon>
        <taxon>Spirochaetota</taxon>
        <taxon>Spirochaetia</taxon>
        <taxon>Leptospirales</taxon>
        <taxon>Leptospiraceae</taxon>
        <taxon>Leptospira</taxon>
    </lineage>
</organism>
<dbReference type="PROSITE" id="PS51450">
    <property type="entry name" value="LRR"/>
    <property type="match status" value="3"/>
</dbReference>
<dbReference type="CDD" id="cd07996">
    <property type="entry name" value="WGR_MMR_like"/>
    <property type="match status" value="1"/>
</dbReference>
<sequence>MTYGKAGTTGQTRTKKFEDEKTSLIEAQKLLNEKFKKGYVEKQGAKTDPGKSSQKGGAETDYLLEWKKIANHKNPDDLPKLLTEHFSYLADMPGFDAVLWSLLQNVKHIEIRGEEEKNKEMVIRFRNDDDELIASSPALGSEYKTYPHSFQNLMKKHERLYLNRSSLLLGNDGGFEVEGLEDAGSEWLSLVKKPSQIQVALSDGPDWWLYHPKKKNSFGEPSLHFCSHGDMKIEEDGESYNAGAFFLKRLVERLQFDIPVPRVSIEAKTPDKKKNEWWKYLVWILNEKPSPNQSRNLYYRPKDGLLTSPPSDDKLSQGTEVRFDGLTSLDQVPLGKMSALDKLVLLPGQEKKAPKLLSLEGVERAPWLVRLNVSNQEVSDIGPLSKLPNLEVFDGSYNSIKELSPLSKCRNLKILYLNKNKISDISPLFALLEIETLWISDNPVKDILPLAELKKLKELKIPLKVPKENLAKFEKLRSDVKISY</sequence>
<dbReference type="InterPro" id="IPR001611">
    <property type="entry name" value="Leu-rich_rpt"/>
</dbReference>
<feature type="domain" description="WGR" evidence="3">
    <location>
        <begin position="1"/>
        <end position="52"/>
    </location>
</feature>
<evidence type="ECO:0000256" key="2">
    <source>
        <dbReference type="ARBA" id="ARBA00022737"/>
    </source>
</evidence>
<evidence type="ECO:0000313" key="4">
    <source>
        <dbReference type="EMBL" id="EMY77006.1"/>
    </source>
</evidence>
<dbReference type="Pfam" id="PF12799">
    <property type="entry name" value="LRR_4"/>
    <property type="match status" value="1"/>
</dbReference>
<dbReference type="Proteomes" id="UP000012313">
    <property type="component" value="Unassembled WGS sequence"/>
</dbReference>
<dbReference type="AlphaFoldDB" id="N1W9W8"/>
<keyword evidence="1" id="KW-0433">Leucine-rich repeat</keyword>
<dbReference type="InterPro" id="IPR025875">
    <property type="entry name" value="Leu-rich_rpt_4"/>
</dbReference>
<reference evidence="4" key="1">
    <citation type="submission" date="2013-03" db="EMBL/GenBank/DDBJ databases">
        <authorList>
            <person name="Harkins D.M."/>
            <person name="Durkin A.S."/>
            <person name="Brinkac L.M."/>
            <person name="Haft D.H."/>
            <person name="Selengut J.D."/>
            <person name="Sanka R."/>
            <person name="DePew J."/>
            <person name="Purushe J."/>
            <person name="Hartskeerl R.A."/>
            <person name="Ahmed A."/>
            <person name="van der Linden H."/>
            <person name="Goris M.G.A."/>
            <person name="Vinetz J.M."/>
            <person name="Sutton G.G."/>
            <person name="Nierman W.C."/>
            <person name="Fouts D.E."/>
        </authorList>
    </citation>
    <scope>NUCLEOTIDE SEQUENCE [LARGE SCALE GENOMIC DNA]</scope>
    <source>
        <strain evidence="4">ICFT</strain>
    </source>
</reference>
<dbReference type="Gene3D" id="3.80.10.10">
    <property type="entry name" value="Ribonuclease Inhibitor"/>
    <property type="match status" value="1"/>
</dbReference>
<proteinExistence type="predicted"/>
<evidence type="ECO:0000259" key="3">
    <source>
        <dbReference type="PROSITE" id="PS51977"/>
    </source>
</evidence>
<keyword evidence="2" id="KW-0677">Repeat</keyword>
<dbReference type="InterPro" id="IPR032675">
    <property type="entry name" value="LRR_dom_sf"/>
</dbReference>
<dbReference type="PANTHER" id="PTHR46652:SF3">
    <property type="entry name" value="LEUCINE-RICH REPEAT-CONTAINING PROTEIN 9"/>
    <property type="match status" value="1"/>
</dbReference>
<dbReference type="PROSITE" id="PS51977">
    <property type="entry name" value="WGR"/>
    <property type="match status" value="1"/>
</dbReference>
<dbReference type="PANTHER" id="PTHR46652">
    <property type="entry name" value="LEUCINE-RICH REPEAT AND IQ DOMAIN-CONTAINING PROTEIN 1-RELATED"/>
    <property type="match status" value="1"/>
</dbReference>
<dbReference type="SMART" id="SM00365">
    <property type="entry name" value="LRR_SD22"/>
    <property type="match status" value="3"/>
</dbReference>
<dbReference type="InterPro" id="IPR049809">
    <property type="entry name" value="YehF/YfeS-like_WGR"/>
</dbReference>